<keyword evidence="2" id="KW-1185">Reference proteome</keyword>
<evidence type="ECO:0000313" key="2">
    <source>
        <dbReference type="Proteomes" id="UP001178461"/>
    </source>
</evidence>
<accession>A0AA35KGB3</accession>
<dbReference type="EMBL" id="OX395131">
    <property type="protein sequence ID" value="CAI5777600.1"/>
    <property type="molecule type" value="Genomic_DNA"/>
</dbReference>
<dbReference type="Proteomes" id="UP001178461">
    <property type="component" value="Chromosome 6"/>
</dbReference>
<protein>
    <submittedName>
        <fullName evidence="1">Uncharacterized protein</fullName>
    </submittedName>
</protein>
<name>A0AA35KGB3_9SAUR</name>
<proteinExistence type="predicted"/>
<dbReference type="AlphaFoldDB" id="A0AA35KGB3"/>
<organism evidence="1 2">
    <name type="scientific">Podarcis lilfordi</name>
    <name type="common">Lilford's wall lizard</name>
    <dbReference type="NCBI Taxonomy" id="74358"/>
    <lineage>
        <taxon>Eukaryota</taxon>
        <taxon>Metazoa</taxon>
        <taxon>Chordata</taxon>
        <taxon>Craniata</taxon>
        <taxon>Vertebrata</taxon>
        <taxon>Euteleostomi</taxon>
        <taxon>Lepidosauria</taxon>
        <taxon>Squamata</taxon>
        <taxon>Bifurcata</taxon>
        <taxon>Unidentata</taxon>
        <taxon>Episquamata</taxon>
        <taxon>Laterata</taxon>
        <taxon>Lacertibaenia</taxon>
        <taxon>Lacertidae</taxon>
        <taxon>Podarcis</taxon>
    </lineage>
</organism>
<gene>
    <name evidence="1" type="ORF">PODLI_1B004554</name>
</gene>
<evidence type="ECO:0000313" key="1">
    <source>
        <dbReference type="EMBL" id="CAI5777600.1"/>
    </source>
</evidence>
<reference evidence="1" key="1">
    <citation type="submission" date="2022-12" db="EMBL/GenBank/DDBJ databases">
        <authorList>
            <person name="Alioto T."/>
            <person name="Alioto T."/>
            <person name="Gomez Garrido J."/>
        </authorList>
    </citation>
    <scope>NUCLEOTIDE SEQUENCE</scope>
</reference>
<sequence length="104" mass="10961">MRLNSGKDFNFCKTNRLLAPPSFHSVPSVFTHAGIRPESMTLGCSCGNEEVGKWEGQVYASGADLAKPAKSEALVVGGGGSGGRPMYVAVENQEPVDHAKLKAI</sequence>